<dbReference type="Pfam" id="PF12476">
    <property type="entry name" value="DUF3696"/>
    <property type="match status" value="1"/>
</dbReference>
<gene>
    <name evidence="3" type="ORF">D7N80_27855</name>
</gene>
<dbReference type="InterPro" id="IPR051396">
    <property type="entry name" value="Bact_Antivir_Def_Nuclease"/>
</dbReference>
<dbReference type="PIRSF" id="PIRSF034888">
    <property type="entry name" value="P-loop_UCP034888"/>
    <property type="match status" value="1"/>
</dbReference>
<protein>
    <submittedName>
        <fullName evidence="3">DUF3696 domain-containing protein</fullName>
    </submittedName>
</protein>
<dbReference type="SUPFAM" id="SSF52540">
    <property type="entry name" value="P-loop containing nucleoside triphosphate hydrolases"/>
    <property type="match status" value="1"/>
</dbReference>
<dbReference type="AlphaFoldDB" id="A0A403QQ81"/>
<dbReference type="PANTHER" id="PTHR43581:SF2">
    <property type="entry name" value="EXCINUCLEASE ATPASE SUBUNIT"/>
    <property type="match status" value="1"/>
</dbReference>
<sequence length="426" mass="47950">MIHSKRFEMIKKINLKNIKCFQDVTFEFAPLTVFCGANSAGKSTAIQCLLLLKQSFDIHSFEEKKLNLSGPLFSVGHVQDLVAQQAISDTISIKVDDSVYESQLLKNIDQNSYLLPLKSENIGIHPFLNNAFHYLNAYRLSPQNSYDVNFDSDKIDFGIYGQYAVAELERLRLEPALNQNLARKTVLLTQKLLGTNINEVPNESFEESDKKNDFLNFEEVIDETSIDSFINGKKNKENINKTEPNSTEQKVYSLEVAVKETMKRISKGFDIKLEPHNSLDKVSHSYGSIEAKRAVRPVNTGFGISYVLPIVVAALCTPPGGILIIENPEVHLHPSAQSQLANFLAHTSQTGVQVIIETHSDHIINGIRLFAKDCNLNEDQVVINNIRSEHDKKIVTAIRISKNGSLSDYDDGFFDQAEKDLMRLFE</sequence>
<accession>A0A403QQ81</accession>
<dbReference type="InterPro" id="IPR022532">
    <property type="entry name" value="DUF3696"/>
</dbReference>
<feature type="domain" description="Endonuclease GajA/Old nuclease/RecF-like AAA" evidence="2">
    <location>
        <begin position="9"/>
        <end position="364"/>
    </location>
</feature>
<dbReference type="EMBL" id="RVVJ01000073">
    <property type="protein sequence ID" value="MML56994.1"/>
    <property type="molecule type" value="Genomic_DNA"/>
</dbReference>
<evidence type="ECO:0000259" key="1">
    <source>
        <dbReference type="Pfam" id="PF12476"/>
    </source>
</evidence>
<dbReference type="Gene3D" id="3.40.50.300">
    <property type="entry name" value="P-loop containing nucleotide triphosphate hydrolases"/>
    <property type="match status" value="1"/>
</dbReference>
<name>A0A403QQ81_SALET</name>
<dbReference type="InterPro" id="IPR014592">
    <property type="entry name" value="P-loop_UCP034888"/>
</dbReference>
<feature type="domain" description="DUF3696" evidence="1">
    <location>
        <begin position="377"/>
        <end position="424"/>
    </location>
</feature>
<proteinExistence type="predicted"/>
<evidence type="ECO:0000259" key="2">
    <source>
        <dbReference type="Pfam" id="PF13175"/>
    </source>
</evidence>
<dbReference type="Proteomes" id="UP000885348">
    <property type="component" value="Unassembled WGS sequence"/>
</dbReference>
<organism evidence="3">
    <name type="scientific">Salmonella enterica I</name>
    <dbReference type="NCBI Taxonomy" id="59201"/>
    <lineage>
        <taxon>Bacteria</taxon>
        <taxon>Pseudomonadati</taxon>
        <taxon>Pseudomonadota</taxon>
        <taxon>Gammaproteobacteria</taxon>
        <taxon>Enterobacterales</taxon>
        <taxon>Enterobacteriaceae</taxon>
        <taxon>Salmonella</taxon>
    </lineage>
</organism>
<reference evidence="3" key="1">
    <citation type="submission" date="2018-09" db="EMBL/GenBank/DDBJ databases">
        <authorList>
            <person name="Ashton P.M."/>
            <person name="Dallman T."/>
            <person name="Nair S."/>
            <person name="De Pinna E."/>
            <person name="Peters T."/>
            <person name="Grant K."/>
        </authorList>
    </citation>
    <scope>NUCLEOTIDE SEQUENCE [LARGE SCALE GENOMIC DNA]</scope>
    <source>
        <strain evidence="3">598938</strain>
    </source>
</reference>
<dbReference type="InterPro" id="IPR041685">
    <property type="entry name" value="AAA_GajA/Old/RecF-like"/>
</dbReference>
<comment type="caution">
    <text evidence="3">The sequence shown here is derived from an EMBL/GenBank/DDBJ whole genome shotgun (WGS) entry which is preliminary data.</text>
</comment>
<evidence type="ECO:0000313" key="3">
    <source>
        <dbReference type="EMBL" id="MML56994.1"/>
    </source>
</evidence>
<dbReference type="Pfam" id="PF13175">
    <property type="entry name" value="AAA_15"/>
    <property type="match status" value="1"/>
</dbReference>
<dbReference type="InterPro" id="IPR027417">
    <property type="entry name" value="P-loop_NTPase"/>
</dbReference>
<dbReference type="PANTHER" id="PTHR43581">
    <property type="entry name" value="ATP/GTP PHOSPHATASE"/>
    <property type="match status" value="1"/>
</dbReference>